<feature type="domain" description="ParB-like N-terminal" evidence="3">
    <location>
        <begin position="54"/>
        <end position="144"/>
    </location>
</feature>
<dbReference type="RefSeq" id="WP_222510011.1">
    <property type="nucleotide sequence ID" value="NZ_JAHVJA010000018.1"/>
</dbReference>
<dbReference type="SUPFAM" id="SSF110849">
    <property type="entry name" value="ParB/Sulfiredoxin"/>
    <property type="match status" value="1"/>
</dbReference>
<dbReference type="Gene3D" id="3.90.1530.30">
    <property type="match status" value="1"/>
</dbReference>
<feature type="region of interest" description="Disordered" evidence="2">
    <location>
        <begin position="258"/>
        <end position="282"/>
    </location>
</feature>
<dbReference type="InterPro" id="IPR003115">
    <property type="entry name" value="ParB_N"/>
</dbReference>
<evidence type="ECO:0000259" key="3">
    <source>
        <dbReference type="SMART" id="SM00470"/>
    </source>
</evidence>
<dbReference type="PANTHER" id="PTHR33375">
    <property type="entry name" value="CHROMOSOME-PARTITIONING PROTEIN PARB-RELATED"/>
    <property type="match status" value="1"/>
</dbReference>
<reference evidence="4 5" key="1">
    <citation type="submission" date="2021-06" db="EMBL/GenBank/DDBJ databases">
        <title>50 bacteria genomes isolated from Dapeng, Shenzhen, China.</title>
        <authorList>
            <person name="Zheng W."/>
            <person name="Yu S."/>
            <person name="Huang Y."/>
        </authorList>
    </citation>
    <scope>NUCLEOTIDE SEQUENCE [LARGE SCALE GENOMIC DNA]</scope>
    <source>
        <strain evidence="4 5">DP1N14-2</strain>
    </source>
</reference>
<dbReference type="SUPFAM" id="SSF109709">
    <property type="entry name" value="KorB DNA-binding domain-like"/>
    <property type="match status" value="1"/>
</dbReference>
<dbReference type="NCBIfam" id="TIGR03454">
    <property type="entry name" value="partition_RepB"/>
    <property type="match status" value="1"/>
</dbReference>
<sequence>MKRDLLAKSLQKMAEKKPEAPTPSVAAAPSKEGAPKSLLNMSDVLTQVASQAAQDVDVSDIADSEISDRFDVTVGLDPLVESIRNSGQELPVMLRFRRGEGPRYEVVYGRRRIAACRRLGIRVRALIKEMNLREALVSQALENSARLERSFIEQAVFATELEKAEFSRTEICEALAVDKGTLSRLLSIVRDIPAGVVNRIGAAHDVGRRPWMELRRLALLECAPSEDKMIALIPDEAEGAPARVNKLIEALQEIERRATAPTRAAKSESPPAPAPTQLPGSQVKYQVGKGKLTIQVGGKQEEEFIEFVKSNLSALYETWSKKGS</sequence>
<comment type="caution">
    <text evidence="4">The sequence shown here is derived from an EMBL/GenBank/DDBJ whole genome shotgun (WGS) entry which is preliminary data.</text>
</comment>
<feature type="region of interest" description="Disordered" evidence="2">
    <location>
        <begin position="1"/>
        <end position="34"/>
    </location>
</feature>
<dbReference type="InterPro" id="IPR011111">
    <property type="entry name" value="Plasmid_RepB"/>
</dbReference>
<keyword evidence="5" id="KW-1185">Reference proteome</keyword>
<dbReference type="InterPro" id="IPR037972">
    <property type="entry name" value="RepB_N"/>
</dbReference>
<dbReference type="PANTHER" id="PTHR33375:SF1">
    <property type="entry name" value="CHROMOSOME-PARTITIONING PROTEIN PARB-RELATED"/>
    <property type="match status" value="1"/>
</dbReference>
<dbReference type="EMBL" id="JAHVJA010000018">
    <property type="protein sequence ID" value="MBY6142090.1"/>
    <property type="molecule type" value="Genomic_DNA"/>
</dbReference>
<proteinExistence type="inferred from homology"/>
<dbReference type="InterPro" id="IPR004437">
    <property type="entry name" value="ParB/RepB/Spo0J"/>
</dbReference>
<evidence type="ECO:0000256" key="1">
    <source>
        <dbReference type="ARBA" id="ARBA00006295"/>
    </source>
</evidence>
<dbReference type="Pfam" id="PF07506">
    <property type="entry name" value="RepB"/>
    <property type="match status" value="1"/>
</dbReference>
<organism evidence="4 5">
    <name type="scientific">Leisingera daeponensis</name>
    <dbReference type="NCBI Taxonomy" id="405746"/>
    <lineage>
        <taxon>Bacteria</taxon>
        <taxon>Pseudomonadati</taxon>
        <taxon>Pseudomonadota</taxon>
        <taxon>Alphaproteobacteria</taxon>
        <taxon>Rhodobacterales</taxon>
        <taxon>Roseobacteraceae</taxon>
        <taxon>Leisingera</taxon>
    </lineage>
</organism>
<accession>A0ABS7NLL6</accession>
<dbReference type="NCBIfam" id="TIGR00180">
    <property type="entry name" value="parB_part"/>
    <property type="match status" value="1"/>
</dbReference>
<name>A0ABS7NLL6_9RHOB</name>
<dbReference type="InterPro" id="IPR036086">
    <property type="entry name" value="ParB/Sulfiredoxin_sf"/>
</dbReference>
<gene>
    <name evidence="4" type="primary">repB</name>
    <name evidence="4" type="ORF">KUV26_21870</name>
</gene>
<evidence type="ECO:0000313" key="4">
    <source>
        <dbReference type="EMBL" id="MBY6142090.1"/>
    </source>
</evidence>
<dbReference type="CDD" id="cd16405">
    <property type="entry name" value="RepB_like_N"/>
    <property type="match status" value="1"/>
</dbReference>
<dbReference type="Proteomes" id="UP000766629">
    <property type="component" value="Unassembled WGS sequence"/>
</dbReference>
<evidence type="ECO:0000313" key="5">
    <source>
        <dbReference type="Proteomes" id="UP000766629"/>
    </source>
</evidence>
<evidence type="ECO:0000256" key="2">
    <source>
        <dbReference type="SAM" id="MobiDB-lite"/>
    </source>
</evidence>
<dbReference type="Pfam" id="PF02195">
    <property type="entry name" value="ParB_N"/>
    <property type="match status" value="1"/>
</dbReference>
<dbReference type="SMART" id="SM00470">
    <property type="entry name" value="ParB"/>
    <property type="match status" value="1"/>
</dbReference>
<protein>
    <submittedName>
        <fullName evidence="4">Plasmid partitioning protein RepB</fullName>
    </submittedName>
</protein>
<dbReference type="InterPro" id="IPR017819">
    <property type="entry name" value="Plasmid_partition_RepB"/>
</dbReference>
<dbReference type="InterPro" id="IPR050336">
    <property type="entry name" value="Chromosome_partition/occlusion"/>
</dbReference>
<comment type="similarity">
    <text evidence="1">Belongs to the ParB family.</text>
</comment>